<dbReference type="STRING" id="43678.OJAG_28690"/>
<comment type="similarity">
    <text evidence="1 8">Belongs to the SOS response-associated peptidase family.</text>
</comment>
<dbReference type="EC" id="3.4.-.-" evidence="8"/>
<dbReference type="InterPro" id="IPR003738">
    <property type="entry name" value="SRAP"/>
</dbReference>
<dbReference type="GO" id="GO:0006508">
    <property type="term" value="P:proteolysis"/>
    <property type="evidence" value="ECO:0007669"/>
    <property type="project" value="UniProtKB-KW"/>
</dbReference>
<dbReference type="PATRIC" id="fig|43678.3.peg.3002"/>
<dbReference type="GO" id="GO:0016829">
    <property type="term" value="F:lyase activity"/>
    <property type="evidence" value="ECO:0007669"/>
    <property type="project" value="UniProtKB-KW"/>
</dbReference>
<dbReference type="EMBL" id="LRIE01000079">
    <property type="protein sequence ID" value="KZM34570.1"/>
    <property type="molecule type" value="Genomic_DNA"/>
</dbReference>
<protein>
    <recommendedName>
        <fullName evidence="8">Abasic site processing protein</fullName>
        <ecNumber evidence="8">3.4.-.-</ecNumber>
    </recommendedName>
</protein>
<evidence type="ECO:0000256" key="6">
    <source>
        <dbReference type="ARBA" id="ARBA00023125"/>
    </source>
</evidence>
<dbReference type="PANTHER" id="PTHR13604:SF0">
    <property type="entry name" value="ABASIC SITE PROCESSING PROTEIN HMCES"/>
    <property type="match status" value="1"/>
</dbReference>
<keyword evidence="4 8" id="KW-0378">Hydrolase</keyword>
<dbReference type="Proteomes" id="UP000076447">
    <property type="component" value="Unassembled WGS sequence"/>
</dbReference>
<keyword evidence="3" id="KW-0227">DNA damage</keyword>
<evidence type="ECO:0000313" key="10">
    <source>
        <dbReference type="Proteomes" id="UP000076447"/>
    </source>
</evidence>
<dbReference type="PANTHER" id="PTHR13604">
    <property type="entry name" value="DC12-RELATED"/>
    <property type="match status" value="1"/>
</dbReference>
<sequence length="247" mass="26936">MCGRYASFRDAQDLADEFAIADLADDARLLPPSWNVAPTDPVRIVVERAARDTGEVRRSLRVARWGLVPSWAKDPGVGARMINARAESLLDKPAFAKPFAARRCLVPADGYYEWRRIETPPAPGSTARKPKVSKQPFFIHPEGSAVAAFAGLYEFWRDRTKADDDPDRWLVSTTVVTTAAAPALASIHDRMPLTLAPDLWDAWLDPAVGKDEAAGLLVAPEVRMTAQEVAPLVNSVANNGPELVLAV</sequence>
<keyword evidence="6" id="KW-0238">DNA-binding</keyword>
<dbReference type="Pfam" id="PF02586">
    <property type="entry name" value="SRAP"/>
    <property type="match status" value="1"/>
</dbReference>
<evidence type="ECO:0000256" key="8">
    <source>
        <dbReference type="RuleBase" id="RU364100"/>
    </source>
</evidence>
<proteinExistence type="inferred from homology"/>
<keyword evidence="5" id="KW-0190">Covalent protein-DNA linkage</keyword>
<comment type="caution">
    <text evidence="9">The sequence shown here is derived from an EMBL/GenBank/DDBJ whole genome shotgun (WGS) entry which is preliminary data.</text>
</comment>
<name>A0A163QV78_9CELL</name>
<keyword evidence="7" id="KW-0456">Lyase</keyword>
<evidence type="ECO:0000256" key="5">
    <source>
        <dbReference type="ARBA" id="ARBA00023124"/>
    </source>
</evidence>
<dbReference type="InterPro" id="IPR036590">
    <property type="entry name" value="SRAP-like"/>
</dbReference>
<dbReference type="GO" id="GO:0003697">
    <property type="term" value="F:single-stranded DNA binding"/>
    <property type="evidence" value="ECO:0007669"/>
    <property type="project" value="InterPro"/>
</dbReference>
<dbReference type="GO" id="GO:0008233">
    <property type="term" value="F:peptidase activity"/>
    <property type="evidence" value="ECO:0007669"/>
    <property type="project" value="UniProtKB-KW"/>
</dbReference>
<evidence type="ECO:0000256" key="3">
    <source>
        <dbReference type="ARBA" id="ARBA00022763"/>
    </source>
</evidence>
<dbReference type="GO" id="GO:0106300">
    <property type="term" value="P:protein-DNA covalent cross-linking repair"/>
    <property type="evidence" value="ECO:0007669"/>
    <property type="project" value="InterPro"/>
</dbReference>
<evidence type="ECO:0000256" key="1">
    <source>
        <dbReference type="ARBA" id="ARBA00008136"/>
    </source>
</evidence>
<dbReference type="Gene3D" id="3.90.1680.10">
    <property type="entry name" value="SOS response associated peptidase-like"/>
    <property type="match status" value="1"/>
</dbReference>
<evidence type="ECO:0000256" key="7">
    <source>
        <dbReference type="ARBA" id="ARBA00023239"/>
    </source>
</evidence>
<evidence type="ECO:0000256" key="2">
    <source>
        <dbReference type="ARBA" id="ARBA00022670"/>
    </source>
</evidence>
<dbReference type="AlphaFoldDB" id="A0A163QV78"/>
<accession>A0A163QV78</accession>
<gene>
    <name evidence="9" type="primary">yedK</name>
    <name evidence="9" type="ORF">OJAG_28690</name>
</gene>
<dbReference type="OrthoDB" id="9782620at2"/>
<dbReference type="SUPFAM" id="SSF143081">
    <property type="entry name" value="BB1717-like"/>
    <property type="match status" value="1"/>
</dbReference>
<keyword evidence="2 8" id="KW-0645">Protease</keyword>
<organism evidence="9 10">
    <name type="scientific">Oerskovia enterophila</name>
    <dbReference type="NCBI Taxonomy" id="43678"/>
    <lineage>
        <taxon>Bacteria</taxon>
        <taxon>Bacillati</taxon>
        <taxon>Actinomycetota</taxon>
        <taxon>Actinomycetes</taxon>
        <taxon>Micrococcales</taxon>
        <taxon>Cellulomonadaceae</taxon>
        <taxon>Oerskovia</taxon>
    </lineage>
</organism>
<evidence type="ECO:0000313" key="9">
    <source>
        <dbReference type="EMBL" id="KZM34570.1"/>
    </source>
</evidence>
<dbReference type="RefSeq" id="WP_056763320.1">
    <property type="nucleotide sequence ID" value="NZ_LRIE01000079.1"/>
</dbReference>
<evidence type="ECO:0000256" key="4">
    <source>
        <dbReference type="ARBA" id="ARBA00022801"/>
    </source>
</evidence>
<reference evidence="9 10" key="1">
    <citation type="submission" date="2016-01" db="EMBL/GenBank/DDBJ databases">
        <title>Genome sequence of Oerskovia enterophila VJag, an agar and cellulose degrading bacterium.</title>
        <authorList>
            <person name="Poehlein A."/>
            <person name="Jag V."/>
            <person name="Bengelsdorf F."/>
            <person name="Duerre P."/>
            <person name="Daniel R."/>
        </authorList>
    </citation>
    <scope>NUCLEOTIDE SEQUENCE [LARGE SCALE GENOMIC DNA]</scope>
    <source>
        <strain evidence="9 10">VJag</strain>
    </source>
</reference>